<evidence type="ECO:0000313" key="10">
    <source>
        <dbReference type="EMBL" id="OXA52970.1"/>
    </source>
</evidence>
<comment type="cofactor">
    <cofactor evidence="1 8">
        <name>FAD</name>
        <dbReference type="ChEBI" id="CHEBI:57692"/>
    </cofactor>
</comment>
<dbReference type="GO" id="GO:0005739">
    <property type="term" value="C:mitochondrion"/>
    <property type="evidence" value="ECO:0007669"/>
    <property type="project" value="TreeGrafter"/>
</dbReference>
<gene>
    <name evidence="10" type="ORF">Fcan01_12202</name>
</gene>
<reference evidence="10 11" key="1">
    <citation type="submission" date="2015-12" db="EMBL/GenBank/DDBJ databases">
        <title>The genome of Folsomia candida.</title>
        <authorList>
            <person name="Faddeeva A."/>
            <person name="Derks M.F."/>
            <person name="Anvar Y."/>
            <person name="Smit S."/>
            <person name="Van Straalen N."/>
            <person name="Roelofs D."/>
        </authorList>
    </citation>
    <scope>NUCLEOTIDE SEQUENCE [LARGE SCALE GENOMIC DNA]</scope>
    <source>
        <strain evidence="10 11">VU population</strain>
        <tissue evidence="10">Whole body</tissue>
    </source>
</reference>
<dbReference type="InterPro" id="IPR029041">
    <property type="entry name" value="FAD-linked_oxidoreductase-like"/>
</dbReference>
<dbReference type="GO" id="GO:0004657">
    <property type="term" value="F:proline dehydrogenase activity"/>
    <property type="evidence" value="ECO:0007669"/>
    <property type="project" value="UniProtKB-EC"/>
</dbReference>
<dbReference type="Proteomes" id="UP000198287">
    <property type="component" value="Unassembled WGS sequence"/>
</dbReference>
<organism evidence="10 11">
    <name type="scientific">Folsomia candida</name>
    <name type="common">Springtail</name>
    <dbReference type="NCBI Taxonomy" id="158441"/>
    <lineage>
        <taxon>Eukaryota</taxon>
        <taxon>Metazoa</taxon>
        <taxon>Ecdysozoa</taxon>
        <taxon>Arthropoda</taxon>
        <taxon>Hexapoda</taxon>
        <taxon>Collembola</taxon>
        <taxon>Entomobryomorpha</taxon>
        <taxon>Isotomoidea</taxon>
        <taxon>Isotomidae</taxon>
        <taxon>Proisotominae</taxon>
        <taxon>Folsomia</taxon>
    </lineage>
</organism>
<proteinExistence type="inferred from homology"/>
<dbReference type="OrthoDB" id="5464at2759"/>
<evidence type="ECO:0000256" key="6">
    <source>
        <dbReference type="ARBA" id="ARBA00023062"/>
    </source>
</evidence>
<keyword evidence="5 8" id="KW-0560">Oxidoreductase</keyword>
<dbReference type="EC" id="1.5.5.2" evidence="8"/>
<dbReference type="SUPFAM" id="SSF51730">
    <property type="entry name" value="FAD-linked oxidoreductase"/>
    <property type="match status" value="1"/>
</dbReference>
<comment type="catalytic activity">
    <reaction evidence="8">
        <text>L-proline + a quinone = (S)-1-pyrroline-5-carboxylate + a quinol + H(+)</text>
        <dbReference type="Rhea" id="RHEA:23784"/>
        <dbReference type="ChEBI" id="CHEBI:15378"/>
        <dbReference type="ChEBI" id="CHEBI:17388"/>
        <dbReference type="ChEBI" id="CHEBI:24646"/>
        <dbReference type="ChEBI" id="CHEBI:60039"/>
        <dbReference type="ChEBI" id="CHEBI:132124"/>
        <dbReference type="EC" id="1.5.5.2"/>
    </reaction>
</comment>
<evidence type="ECO:0000256" key="5">
    <source>
        <dbReference type="ARBA" id="ARBA00023002"/>
    </source>
</evidence>
<dbReference type="EMBL" id="LNIX01000006">
    <property type="protein sequence ID" value="OXA52970.1"/>
    <property type="molecule type" value="Genomic_DNA"/>
</dbReference>
<keyword evidence="6 8" id="KW-0642">Proline metabolism</keyword>
<dbReference type="Pfam" id="PF01619">
    <property type="entry name" value="Pro_dh"/>
    <property type="match status" value="1"/>
</dbReference>
<dbReference type="OMA" id="WMQDAAD"/>
<keyword evidence="4 8" id="KW-0274">FAD</keyword>
<evidence type="ECO:0000256" key="7">
    <source>
        <dbReference type="ARBA" id="ARBA00048242"/>
    </source>
</evidence>
<evidence type="ECO:0000259" key="9">
    <source>
        <dbReference type="Pfam" id="PF01619"/>
    </source>
</evidence>
<evidence type="ECO:0000313" key="11">
    <source>
        <dbReference type="Proteomes" id="UP000198287"/>
    </source>
</evidence>
<name>A0A226E6J9_FOLCA</name>
<dbReference type="AlphaFoldDB" id="A0A226E6J9"/>
<dbReference type="InterPro" id="IPR002872">
    <property type="entry name" value="Proline_DH_dom"/>
</dbReference>
<sequence length="485" mass="54827">MRLCKKVCNPLFAPWNRALFCTSTAANHSKIPLKAEFVTPTSASIGQIRNQFASWIAIGSYKPGLLSHLSTPDIMRALFVLRTCSYDFVVSRSIQLFNISTKFGPLGEWGLRKTFFNQFVGGDTLPGMKLTVESMQRRGLVLMVAPVLEEDIEDEQSSQKTYDDNLQSLLNLANMTSALEKKKPIIQLKPTAIMPAITLEKVSKAMTQYLEDKKVTHATLISQLANCIEHPKNLELKLSNEDKSQFLDGLQRADVFVKHCRDLKVHVLVDAEFYSCKPAISAIALILMARHNGDYHHVGNTIQAYLKDAVQTIESELKTVTEDIGVNWYGKIVRGAYMDRERYLADKNGYISPVCDTYEATNISYNKAVKTVLKNLSQNPKKKSHLLVASHNEVSIRLAAQAMKDYEISANDDRVSFAQIYGMADYLSTPLVSKNYHVYKSTPYGPIVKVLPYLARRASENRSVMMGAREERDMLWKELKMRFKM</sequence>
<evidence type="ECO:0000256" key="2">
    <source>
        <dbReference type="ARBA" id="ARBA00005869"/>
    </source>
</evidence>
<dbReference type="GO" id="GO:0071949">
    <property type="term" value="F:FAD binding"/>
    <property type="evidence" value="ECO:0007669"/>
    <property type="project" value="TreeGrafter"/>
</dbReference>
<keyword evidence="3 8" id="KW-0285">Flavoprotein</keyword>
<keyword evidence="11" id="KW-1185">Reference proteome</keyword>
<feature type="domain" description="Proline dehydrogenase" evidence="9">
    <location>
        <begin position="131"/>
        <end position="464"/>
    </location>
</feature>
<protein>
    <recommendedName>
        <fullName evidence="8">Proline dehydrogenase</fullName>
        <ecNumber evidence="8">1.5.5.2</ecNumber>
    </recommendedName>
</protein>
<comment type="caution">
    <text evidence="10">The sequence shown here is derived from an EMBL/GenBank/DDBJ whole genome shotgun (WGS) entry which is preliminary data.</text>
</comment>
<dbReference type="InterPro" id="IPR015659">
    <property type="entry name" value="Proline_oxidase"/>
</dbReference>
<evidence type="ECO:0000256" key="4">
    <source>
        <dbReference type="ARBA" id="ARBA00022827"/>
    </source>
</evidence>
<dbReference type="STRING" id="158441.A0A226E6J9"/>
<dbReference type="PANTHER" id="PTHR13914:SF29">
    <property type="entry name" value="HYDROXYPROLINE DEHYDROGENASE"/>
    <property type="match status" value="1"/>
</dbReference>
<dbReference type="GO" id="GO:0010133">
    <property type="term" value="P:L-proline catabolic process to L-glutamate"/>
    <property type="evidence" value="ECO:0007669"/>
    <property type="project" value="TreeGrafter"/>
</dbReference>
<comment type="similarity">
    <text evidence="2 8">Belongs to the proline oxidase family.</text>
</comment>
<comment type="function">
    <text evidence="8">Converts proline to delta-1-pyrroline-5-carboxylate.</text>
</comment>
<dbReference type="PANTHER" id="PTHR13914">
    <property type="entry name" value="PROLINE OXIDASE"/>
    <property type="match status" value="1"/>
</dbReference>
<evidence type="ECO:0000256" key="1">
    <source>
        <dbReference type="ARBA" id="ARBA00001974"/>
    </source>
</evidence>
<dbReference type="Gene3D" id="3.20.20.220">
    <property type="match status" value="1"/>
</dbReference>
<comment type="catalytic activity">
    <reaction evidence="7">
        <text>trans-4-hydroxy-L-proline + a quinone = (3R,5S)-1-pyrroline-3-hydroxy-5-carboxylate + a quinol + H(+)</text>
        <dbReference type="Rhea" id="RHEA:52512"/>
        <dbReference type="ChEBI" id="CHEBI:15378"/>
        <dbReference type="ChEBI" id="CHEBI:24646"/>
        <dbReference type="ChEBI" id="CHEBI:58375"/>
        <dbReference type="ChEBI" id="CHEBI:62612"/>
        <dbReference type="ChEBI" id="CHEBI:132124"/>
        <dbReference type="EC" id="1.5.5.3"/>
    </reaction>
</comment>
<evidence type="ECO:0000256" key="3">
    <source>
        <dbReference type="ARBA" id="ARBA00022630"/>
    </source>
</evidence>
<accession>A0A226E6J9</accession>
<evidence type="ECO:0000256" key="8">
    <source>
        <dbReference type="RuleBase" id="RU364054"/>
    </source>
</evidence>